<evidence type="ECO:0000313" key="2">
    <source>
        <dbReference type="Proteomes" id="UP001149954"/>
    </source>
</evidence>
<proteinExistence type="predicted"/>
<accession>A0A9W9XVZ9</accession>
<reference evidence="1" key="2">
    <citation type="journal article" date="2023" name="IMA Fungus">
        <title>Comparative genomic study of the Penicillium genus elucidates a diverse pangenome and 15 lateral gene transfer events.</title>
        <authorList>
            <person name="Petersen C."/>
            <person name="Sorensen T."/>
            <person name="Nielsen M.R."/>
            <person name="Sondergaard T.E."/>
            <person name="Sorensen J.L."/>
            <person name="Fitzpatrick D.A."/>
            <person name="Frisvad J.C."/>
            <person name="Nielsen K.L."/>
        </authorList>
    </citation>
    <scope>NUCLEOTIDE SEQUENCE</scope>
    <source>
        <strain evidence="1">IBT 29495</strain>
    </source>
</reference>
<dbReference type="AlphaFoldDB" id="A0A9W9XVZ9"/>
<name>A0A9W9XVZ9_9EURO</name>
<comment type="caution">
    <text evidence="1">The sequence shown here is derived from an EMBL/GenBank/DDBJ whole genome shotgun (WGS) entry which is preliminary data.</text>
</comment>
<sequence length="75" mass="8281">MCPWRSLHHVGLRAGLQRKGRPGPPKLTSVLILAAVNSRAIRAEKIQGKLDQELSTTRKALVQVTDELEQVSRLG</sequence>
<dbReference type="OrthoDB" id="4283126at2759"/>
<dbReference type="EMBL" id="JAPWDS010000003">
    <property type="protein sequence ID" value="KAJ5504407.1"/>
    <property type="molecule type" value="Genomic_DNA"/>
</dbReference>
<evidence type="ECO:0000313" key="1">
    <source>
        <dbReference type="EMBL" id="KAJ5504407.1"/>
    </source>
</evidence>
<keyword evidence="2" id="KW-1185">Reference proteome</keyword>
<reference evidence="1" key="1">
    <citation type="submission" date="2022-12" db="EMBL/GenBank/DDBJ databases">
        <authorList>
            <person name="Petersen C."/>
        </authorList>
    </citation>
    <scope>NUCLEOTIDE SEQUENCE</scope>
    <source>
        <strain evidence="1">IBT 29495</strain>
    </source>
</reference>
<protein>
    <submittedName>
        <fullName evidence="1">Uncharacterized protein</fullName>
    </submittedName>
</protein>
<gene>
    <name evidence="1" type="ORF">N7463_007281</name>
</gene>
<organism evidence="1 2">
    <name type="scientific">Penicillium fimorum</name>
    <dbReference type="NCBI Taxonomy" id="1882269"/>
    <lineage>
        <taxon>Eukaryota</taxon>
        <taxon>Fungi</taxon>
        <taxon>Dikarya</taxon>
        <taxon>Ascomycota</taxon>
        <taxon>Pezizomycotina</taxon>
        <taxon>Eurotiomycetes</taxon>
        <taxon>Eurotiomycetidae</taxon>
        <taxon>Eurotiales</taxon>
        <taxon>Aspergillaceae</taxon>
        <taxon>Penicillium</taxon>
    </lineage>
</organism>
<dbReference type="Proteomes" id="UP001149954">
    <property type="component" value="Unassembled WGS sequence"/>
</dbReference>